<organism evidence="1 2">
    <name type="scientific">Sphagnum jensenii</name>
    <dbReference type="NCBI Taxonomy" id="128206"/>
    <lineage>
        <taxon>Eukaryota</taxon>
        <taxon>Viridiplantae</taxon>
        <taxon>Streptophyta</taxon>
        <taxon>Embryophyta</taxon>
        <taxon>Bryophyta</taxon>
        <taxon>Sphagnophytina</taxon>
        <taxon>Sphagnopsida</taxon>
        <taxon>Sphagnales</taxon>
        <taxon>Sphagnaceae</taxon>
        <taxon>Sphagnum</taxon>
    </lineage>
</organism>
<name>A0ABP1A8H2_9BRYO</name>
<evidence type="ECO:0000313" key="1">
    <source>
        <dbReference type="EMBL" id="CAK9858833.1"/>
    </source>
</evidence>
<dbReference type="EMBL" id="OZ023702">
    <property type="protein sequence ID" value="CAK9858833.1"/>
    <property type="molecule type" value="Genomic_DNA"/>
</dbReference>
<accession>A0ABP1A8H2</accession>
<dbReference type="Proteomes" id="UP001497522">
    <property type="component" value="Chromosome 1"/>
</dbReference>
<keyword evidence="2" id="KW-1185">Reference proteome</keyword>
<gene>
    <name evidence="1" type="ORF">CSSPJE1EN2_LOCUS1828</name>
</gene>
<protein>
    <submittedName>
        <fullName evidence="1">Uncharacterized protein</fullName>
    </submittedName>
</protein>
<reference evidence="1 2" key="1">
    <citation type="submission" date="2024-03" db="EMBL/GenBank/DDBJ databases">
        <authorList>
            <consortium name="ELIXIR-Norway"/>
            <consortium name="Elixir Norway"/>
        </authorList>
    </citation>
    <scope>NUCLEOTIDE SEQUENCE [LARGE SCALE GENOMIC DNA]</scope>
</reference>
<sequence>MEPITSNKADQTALIKALITTDFPGLATADAPVPLASIEKLPWMWFCMSCKTGPHPTSAFKRRRSKIFRSTEYSTHAGHGKIQVFTKLGWPPCIRISEMVAFLGTNFMCDIQSWDYTHADTSVLFLTPPPPTVPNPAQSHPCQECGIHGVRNRTYSFCCMKCRFATRIRPGESTHSVA</sequence>
<proteinExistence type="predicted"/>
<evidence type="ECO:0000313" key="2">
    <source>
        <dbReference type="Proteomes" id="UP001497522"/>
    </source>
</evidence>